<dbReference type="GO" id="GO:0010333">
    <property type="term" value="F:terpene synthase activity"/>
    <property type="evidence" value="ECO:0007669"/>
    <property type="project" value="InterPro"/>
</dbReference>
<dbReference type="GO" id="GO:0009686">
    <property type="term" value="P:gibberellin biosynthetic process"/>
    <property type="evidence" value="ECO:0007669"/>
    <property type="project" value="TreeGrafter"/>
</dbReference>
<dbReference type="AlphaFoldDB" id="A0A103T1T0"/>
<dbReference type="GO" id="GO:0009507">
    <property type="term" value="C:chloroplast"/>
    <property type="evidence" value="ECO:0007669"/>
    <property type="project" value="TreeGrafter"/>
</dbReference>
<keyword evidence="5" id="KW-1185">Reference proteome</keyword>
<keyword evidence="3" id="KW-0460">Magnesium</keyword>
<dbReference type="PANTHER" id="PTHR31739:SF4">
    <property type="entry name" value="ENT-COPALYL DIPHOSPHATE SYNTHASE, CHLOROPLASTIC"/>
    <property type="match status" value="1"/>
</dbReference>
<dbReference type="GO" id="GO:0000287">
    <property type="term" value="F:magnesium ion binding"/>
    <property type="evidence" value="ECO:0007669"/>
    <property type="project" value="TreeGrafter"/>
</dbReference>
<name>A0A103T1T0_CYNCS</name>
<dbReference type="Proteomes" id="UP000243975">
    <property type="component" value="Unassembled WGS sequence"/>
</dbReference>
<reference evidence="4 5" key="1">
    <citation type="journal article" date="2016" name="Sci. Rep.">
        <title>The genome sequence of the outbreeding globe artichoke constructed de novo incorporating a phase-aware low-pass sequencing strategy of F1 progeny.</title>
        <authorList>
            <person name="Scaglione D."/>
            <person name="Reyes-Chin-Wo S."/>
            <person name="Acquadro A."/>
            <person name="Froenicke L."/>
            <person name="Portis E."/>
            <person name="Beitel C."/>
            <person name="Tirone M."/>
            <person name="Mauro R."/>
            <person name="Lo Monaco A."/>
            <person name="Mauromicale G."/>
            <person name="Faccioli P."/>
            <person name="Cattivelli L."/>
            <person name="Rieseberg L."/>
            <person name="Michelmore R."/>
            <person name="Lanteri S."/>
        </authorList>
    </citation>
    <scope>NUCLEOTIDE SEQUENCE [LARGE SCALE GENOMIC DNA]</scope>
    <source>
        <strain evidence="4">2C</strain>
    </source>
</reference>
<keyword evidence="2" id="KW-0479">Metal-binding</keyword>
<accession>A0A103T1T0</accession>
<comment type="cofactor">
    <cofactor evidence="1">
        <name>Mg(2+)</name>
        <dbReference type="ChEBI" id="CHEBI:18420"/>
    </cofactor>
</comment>
<evidence type="ECO:0000256" key="1">
    <source>
        <dbReference type="ARBA" id="ARBA00001946"/>
    </source>
</evidence>
<evidence type="ECO:0000313" key="4">
    <source>
        <dbReference type="EMBL" id="KVH02799.1"/>
    </source>
</evidence>
<evidence type="ECO:0000256" key="3">
    <source>
        <dbReference type="ARBA" id="ARBA00022842"/>
    </source>
</evidence>
<sequence length="269" mass="31239">MGKLDYNNCVAIHQLEWNTMQQWYVDFDMGRFGMSNTTSLLVSYYLAAASVFEPERSIDRIAWAKTTTLLNAISSFFDSLQLSIEHRKDFVDKFRNKPSSLRTLHELALDTLMACGRDIHPQIPHACRKLWERWLTRWQGGGDATEEQAELMVQTISMIDGRWTSKELLAHPQYQRISTVTNNLCHEISQSHKSKENRITCFDSETANATIECRMQELVQHVLSRSPDDLDRDLRQTFLAVAKTFFYKAYYDTDTINVHITKVLFETVL</sequence>
<evidence type="ECO:0000313" key="5">
    <source>
        <dbReference type="Proteomes" id="UP000243975"/>
    </source>
</evidence>
<dbReference type="PANTHER" id="PTHR31739">
    <property type="entry name" value="ENT-COPALYL DIPHOSPHATE SYNTHASE, CHLOROPLASTIC"/>
    <property type="match status" value="1"/>
</dbReference>
<proteinExistence type="predicted"/>
<gene>
    <name evidence="4" type="ORF">Ccrd_026001</name>
</gene>
<dbReference type="STRING" id="59895.A0A103T1T0"/>
<dbReference type="Gene3D" id="1.10.600.10">
    <property type="entry name" value="Farnesyl Diphosphate Synthase"/>
    <property type="match status" value="1"/>
</dbReference>
<dbReference type="OMA" id="CNNEEVG"/>
<dbReference type="InterPro" id="IPR050148">
    <property type="entry name" value="Terpene_synthase-like"/>
</dbReference>
<dbReference type="Gramene" id="KVH02799">
    <property type="protein sequence ID" value="KVH02799"/>
    <property type="gene ID" value="Ccrd_026001"/>
</dbReference>
<dbReference type="SUPFAM" id="SSF48576">
    <property type="entry name" value="Terpenoid synthases"/>
    <property type="match status" value="1"/>
</dbReference>
<dbReference type="InterPro" id="IPR008949">
    <property type="entry name" value="Isoprenoid_synthase_dom_sf"/>
</dbReference>
<comment type="caution">
    <text evidence="4">The sequence shown here is derived from an EMBL/GenBank/DDBJ whole genome shotgun (WGS) entry which is preliminary data.</text>
</comment>
<evidence type="ECO:0000256" key="2">
    <source>
        <dbReference type="ARBA" id="ARBA00022723"/>
    </source>
</evidence>
<dbReference type="EMBL" id="LEKV01007234">
    <property type="protein sequence ID" value="KVH02799.1"/>
    <property type="molecule type" value="Genomic_DNA"/>
</dbReference>
<protein>
    <submittedName>
        <fullName evidence="4">Terpene synthase, metal-binding domain-containing protein</fullName>
    </submittedName>
</protein>
<organism evidence="4 5">
    <name type="scientific">Cynara cardunculus var. scolymus</name>
    <name type="common">Globe artichoke</name>
    <name type="synonym">Cynara scolymus</name>
    <dbReference type="NCBI Taxonomy" id="59895"/>
    <lineage>
        <taxon>Eukaryota</taxon>
        <taxon>Viridiplantae</taxon>
        <taxon>Streptophyta</taxon>
        <taxon>Embryophyta</taxon>
        <taxon>Tracheophyta</taxon>
        <taxon>Spermatophyta</taxon>
        <taxon>Magnoliopsida</taxon>
        <taxon>eudicotyledons</taxon>
        <taxon>Gunneridae</taxon>
        <taxon>Pentapetalae</taxon>
        <taxon>asterids</taxon>
        <taxon>campanulids</taxon>
        <taxon>Asterales</taxon>
        <taxon>Asteraceae</taxon>
        <taxon>Carduoideae</taxon>
        <taxon>Cardueae</taxon>
        <taxon>Carduinae</taxon>
        <taxon>Cynara</taxon>
    </lineage>
</organism>